<reference evidence="2" key="1">
    <citation type="submission" date="2020-12" db="EMBL/GenBank/DDBJ databases">
        <authorList>
            <person name="Iha C."/>
        </authorList>
    </citation>
    <scope>NUCLEOTIDE SEQUENCE</scope>
</reference>
<protein>
    <recommendedName>
        <fullName evidence="4">Secreted protein</fullName>
    </recommendedName>
</protein>
<dbReference type="EMBL" id="CAJHUC010001315">
    <property type="protein sequence ID" value="CAD7700647.1"/>
    <property type="molecule type" value="Genomic_DNA"/>
</dbReference>
<comment type="caution">
    <text evidence="2">The sequence shown here is derived from an EMBL/GenBank/DDBJ whole genome shotgun (WGS) entry which is preliminary data.</text>
</comment>
<feature type="chain" id="PRO_5035759911" description="Secreted protein" evidence="1">
    <location>
        <begin position="17"/>
        <end position="109"/>
    </location>
</feature>
<feature type="signal peptide" evidence="1">
    <location>
        <begin position="1"/>
        <end position="16"/>
    </location>
</feature>
<name>A0A8S1J388_9CHLO</name>
<accession>A0A8S1J388</accession>
<organism evidence="2 3">
    <name type="scientific">Ostreobium quekettii</name>
    <dbReference type="NCBI Taxonomy" id="121088"/>
    <lineage>
        <taxon>Eukaryota</taxon>
        <taxon>Viridiplantae</taxon>
        <taxon>Chlorophyta</taxon>
        <taxon>core chlorophytes</taxon>
        <taxon>Ulvophyceae</taxon>
        <taxon>TCBD clade</taxon>
        <taxon>Bryopsidales</taxon>
        <taxon>Ostreobineae</taxon>
        <taxon>Ostreobiaceae</taxon>
        <taxon>Ostreobium</taxon>
    </lineage>
</organism>
<keyword evidence="1" id="KW-0732">Signal</keyword>
<evidence type="ECO:0000256" key="1">
    <source>
        <dbReference type="SAM" id="SignalP"/>
    </source>
</evidence>
<gene>
    <name evidence="2" type="ORF">OSTQU699_LOCUS6006</name>
</gene>
<evidence type="ECO:0000313" key="2">
    <source>
        <dbReference type="EMBL" id="CAD7700647.1"/>
    </source>
</evidence>
<keyword evidence="3" id="KW-1185">Reference proteome</keyword>
<sequence>MPVLGLATTIVDICISFRLCLLPRVGSTAAPRLCEVCANCSRVASVPTPRCLSVHSLCGVAHYFAWVLWDALRVGHLPRGWCAPTAKFFGWARAFAMTYLLAGGQAPPL</sequence>
<evidence type="ECO:0000313" key="3">
    <source>
        <dbReference type="Proteomes" id="UP000708148"/>
    </source>
</evidence>
<proteinExistence type="predicted"/>
<dbReference type="AlphaFoldDB" id="A0A8S1J388"/>
<evidence type="ECO:0008006" key="4">
    <source>
        <dbReference type="Google" id="ProtNLM"/>
    </source>
</evidence>
<dbReference type="Proteomes" id="UP000708148">
    <property type="component" value="Unassembled WGS sequence"/>
</dbReference>